<reference evidence="2" key="2">
    <citation type="submission" date="2021-09" db="EMBL/GenBank/DDBJ databases">
        <authorList>
            <person name="Jia N."/>
            <person name="Wang J."/>
            <person name="Shi W."/>
            <person name="Du L."/>
            <person name="Sun Y."/>
            <person name="Zhan W."/>
            <person name="Jiang J."/>
            <person name="Wang Q."/>
            <person name="Zhang B."/>
            <person name="Ji P."/>
            <person name="Sakyi L.B."/>
            <person name="Cui X."/>
            <person name="Yuan T."/>
            <person name="Jiang B."/>
            <person name="Yang W."/>
            <person name="Lam T.T.-Y."/>
            <person name="Chang Q."/>
            <person name="Ding S."/>
            <person name="Wang X."/>
            <person name="Zhu J."/>
            <person name="Ruan X."/>
            <person name="Zhao L."/>
            <person name="Wei J."/>
            <person name="Que T."/>
            <person name="Du C."/>
            <person name="Cheng J."/>
            <person name="Dai P."/>
            <person name="Han X."/>
            <person name="Huang E."/>
            <person name="Gao Y."/>
            <person name="Liu J."/>
            <person name="Shao H."/>
            <person name="Ye R."/>
            <person name="Li L."/>
            <person name="Wei W."/>
            <person name="Wang X."/>
            <person name="Wang C."/>
            <person name="Huo Q."/>
            <person name="Li W."/>
            <person name="Guo W."/>
            <person name="Chen H."/>
            <person name="Chen S."/>
            <person name="Zhou L."/>
            <person name="Zhou L."/>
            <person name="Ni X."/>
            <person name="Tian J."/>
            <person name="Zhou Y."/>
            <person name="Sheng Y."/>
            <person name="Liu T."/>
            <person name="Pan Y."/>
            <person name="Xia L."/>
            <person name="Li J."/>
            <person name="Zhao F."/>
            <person name="Cao W."/>
        </authorList>
    </citation>
    <scope>NUCLEOTIDE SEQUENCE</scope>
    <source>
        <strain evidence="2">Rsan-2018</strain>
        <tissue evidence="2">Larvae</tissue>
    </source>
</reference>
<sequence>MLRRCSTRLCVSTAAVVEISGNQAHGFRGGEEEIVERRTAERDVAEVGVATDAVCEDAARRDGVADPERAADGAEVENENKKMKKKREHYGRRSNVEAAEQVGDEQYAEVDELSVDYADVDCHDGKEREEFGDVEAAAIDEERAENAGGDDDTDAWEGAADGADSEAEEGADEVAYYGERKGLARDGEWDEMECVDADDAKVVDDVDGAASAEDEGAVAEASDNKAEKSEKAEKSKGEKPEKPDEQSGKPVLGPGKGPSLTETTQDTAAFPGELLEFETLPLRHSSIFELGDCVDHSDNNARYSNGSPYSFV</sequence>
<name>A0A9D4SYL2_RHISA</name>
<feature type="region of interest" description="Disordered" evidence="1">
    <location>
        <begin position="124"/>
        <end position="175"/>
    </location>
</feature>
<dbReference type="EMBL" id="JABSTV010001250">
    <property type="protein sequence ID" value="KAH7956539.1"/>
    <property type="molecule type" value="Genomic_DNA"/>
</dbReference>
<protein>
    <submittedName>
        <fullName evidence="2">Uncharacterized protein</fullName>
    </submittedName>
</protein>
<comment type="caution">
    <text evidence="2">The sequence shown here is derived from an EMBL/GenBank/DDBJ whole genome shotgun (WGS) entry which is preliminary data.</text>
</comment>
<proteinExistence type="predicted"/>
<dbReference type="VEuPathDB" id="VectorBase:RSAN_043247"/>
<organism evidence="2 3">
    <name type="scientific">Rhipicephalus sanguineus</name>
    <name type="common">Brown dog tick</name>
    <name type="synonym">Ixodes sanguineus</name>
    <dbReference type="NCBI Taxonomy" id="34632"/>
    <lineage>
        <taxon>Eukaryota</taxon>
        <taxon>Metazoa</taxon>
        <taxon>Ecdysozoa</taxon>
        <taxon>Arthropoda</taxon>
        <taxon>Chelicerata</taxon>
        <taxon>Arachnida</taxon>
        <taxon>Acari</taxon>
        <taxon>Parasitiformes</taxon>
        <taxon>Ixodida</taxon>
        <taxon>Ixodoidea</taxon>
        <taxon>Ixodidae</taxon>
        <taxon>Rhipicephalinae</taxon>
        <taxon>Rhipicephalus</taxon>
        <taxon>Rhipicephalus</taxon>
    </lineage>
</organism>
<evidence type="ECO:0000256" key="1">
    <source>
        <dbReference type="SAM" id="MobiDB-lite"/>
    </source>
</evidence>
<feature type="compositionally biased region" description="Acidic residues" evidence="1">
    <location>
        <begin position="163"/>
        <end position="172"/>
    </location>
</feature>
<accession>A0A9D4SYL2</accession>
<evidence type="ECO:0000313" key="3">
    <source>
        <dbReference type="Proteomes" id="UP000821837"/>
    </source>
</evidence>
<feature type="compositionally biased region" description="Acidic residues" evidence="1">
    <location>
        <begin position="146"/>
        <end position="155"/>
    </location>
</feature>
<feature type="compositionally biased region" description="Basic and acidic residues" evidence="1">
    <location>
        <begin position="60"/>
        <end position="72"/>
    </location>
</feature>
<feature type="region of interest" description="Disordered" evidence="1">
    <location>
        <begin position="293"/>
        <end position="312"/>
    </location>
</feature>
<feature type="compositionally biased region" description="Basic residues" evidence="1">
    <location>
        <begin position="82"/>
        <end position="92"/>
    </location>
</feature>
<keyword evidence="3" id="KW-1185">Reference proteome</keyword>
<evidence type="ECO:0000313" key="2">
    <source>
        <dbReference type="EMBL" id="KAH7956539.1"/>
    </source>
</evidence>
<feature type="region of interest" description="Disordered" evidence="1">
    <location>
        <begin position="60"/>
        <end position="107"/>
    </location>
</feature>
<feature type="region of interest" description="Disordered" evidence="1">
    <location>
        <begin position="195"/>
        <end position="272"/>
    </location>
</feature>
<reference evidence="2" key="1">
    <citation type="journal article" date="2020" name="Cell">
        <title>Large-Scale Comparative Analyses of Tick Genomes Elucidate Their Genetic Diversity and Vector Capacities.</title>
        <authorList>
            <consortium name="Tick Genome and Microbiome Consortium (TIGMIC)"/>
            <person name="Jia N."/>
            <person name="Wang J."/>
            <person name="Shi W."/>
            <person name="Du L."/>
            <person name="Sun Y."/>
            <person name="Zhan W."/>
            <person name="Jiang J.F."/>
            <person name="Wang Q."/>
            <person name="Zhang B."/>
            <person name="Ji P."/>
            <person name="Bell-Sakyi L."/>
            <person name="Cui X.M."/>
            <person name="Yuan T.T."/>
            <person name="Jiang B.G."/>
            <person name="Yang W.F."/>
            <person name="Lam T.T."/>
            <person name="Chang Q.C."/>
            <person name="Ding S.J."/>
            <person name="Wang X.J."/>
            <person name="Zhu J.G."/>
            <person name="Ruan X.D."/>
            <person name="Zhao L."/>
            <person name="Wei J.T."/>
            <person name="Ye R.Z."/>
            <person name="Que T.C."/>
            <person name="Du C.H."/>
            <person name="Zhou Y.H."/>
            <person name="Cheng J.X."/>
            <person name="Dai P.F."/>
            <person name="Guo W.B."/>
            <person name="Han X.H."/>
            <person name="Huang E.J."/>
            <person name="Li L.F."/>
            <person name="Wei W."/>
            <person name="Gao Y.C."/>
            <person name="Liu J.Z."/>
            <person name="Shao H.Z."/>
            <person name="Wang X."/>
            <person name="Wang C.C."/>
            <person name="Yang T.C."/>
            <person name="Huo Q.B."/>
            <person name="Li W."/>
            <person name="Chen H.Y."/>
            <person name="Chen S.E."/>
            <person name="Zhou L.G."/>
            <person name="Ni X.B."/>
            <person name="Tian J.H."/>
            <person name="Sheng Y."/>
            <person name="Liu T."/>
            <person name="Pan Y.S."/>
            <person name="Xia L.Y."/>
            <person name="Li J."/>
            <person name="Zhao F."/>
            <person name="Cao W.C."/>
        </authorList>
    </citation>
    <scope>NUCLEOTIDE SEQUENCE</scope>
    <source>
        <strain evidence="2">Rsan-2018</strain>
    </source>
</reference>
<dbReference type="Proteomes" id="UP000821837">
    <property type="component" value="Unassembled WGS sequence"/>
</dbReference>
<feature type="compositionally biased region" description="Basic and acidic residues" evidence="1">
    <location>
        <begin position="222"/>
        <end position="247"/>
    </location>
</feature>
<dbReference type="AlphaFoldDB" id="A0A9D4SYL2"/>
<gene>
    <name evidence="2" type="ORF">HPB52_010332</name>
</gene>
<feature type="compositionally biased region" description="Polar residues" evidence="1">
    <location>
        <begin position="300"/>
        <end position="312"/>
    </location>
</feature>